<dbReference type="GO" id="GO:0043565">
    <property type="term" value="F:sequence-specific DNA binding"/>
    <property type="evidence" value="ECO:0007669"/>
    <property type="project" value="InterPro"/>
</dbReference>
<dbReference type="STRING" id="28885.EI16_08335"/>
<keyword evidence="3" id="KW-0804">Transcription</keyword>
<gene>
    <name evidence="5" type="ORF">EI16_08335</name>
</gene>
<dbReference type="GO" id="GO:0003700">
    <property type="term" value="F:DNA-binding transcription factor activity"/>
    <property type="evidence" value="ECO:0007669"/>
    <property type="project" value="InterPro"/>
</dbReference>
<dbReference type="EMBL" id="JMIU01000001">
    <property type="protein sequence ID" value="KDN96276.1"/>
    <property type="molecule type" value="Genomic_DNA"/>
</dbReference>
<dbReference type="InterPro" id="IPR050204">
    <property type="entry name" value="AraC_XylS_family_regulators"/>
</dbReference>
<evidence type="ECO:0000256" key="1">
    <source>
        <dbReference type="ARBA" id="ARBA00023015"/>
    </source>
</evidence>
<evidence type="ECO:0000256" key="3">
    <source>
        <dbReference type="ARBA" id="ARBA00023163"/>
    </source>
</evidence>
<sequence>MDAISPAKNNLSSNRNFSLRLFQPQGKLSPYVQGIWSFSVPTENTSPQTQWLPADACSSILFNLTENIIMDDSLFTEKVILSPVETRSHSKTWQPGTQLAGVRFYPGVGFGIFGELYDQPLGLPESDLNAELKTLHHALAKSPNHFSRIIRLYRWLESLDLTQTARLSEEAQSQMTISQRQQERRFRKLLGITPKHYQRIARIRRVQTNLKHQPNVELSEMALEHGFSDQAHMTREFKQIVRITPNQYRKLISRNP</sequence>
<keyword evidence="1" id="KW-0805">Transcription regulation</keyword>
<keyword evidence="6" id="KW-1185">Reference proteome</keyword>
<comment type="caution">
    <text evidence="5">The sequence shown here is derived from an EMBL/GenBank/DDBJ whole genome shotgun (WGS) entry which is preliminary data.</text>
</comment>
<evidence type="ECO:0000313" key="5">
    <source>
        <dbReference type="EMBL" id="KDN96276.1"/>
    </source>
</evidence>
<dbReference type="Pfam" id="PF12833">
    <property type="entry name" value="HTH_18"/>
    <property type="match status" value="1"/>
</dbReference>
<dbReference type="PANTHER" id="PTHR46796">
    <property type="entry name" value="HTH-TYPE TRANSCRIPTIONAL ACTIVATOR RHAS-RELATED"/>
    <property type="match status" value="1"/>
</dbReference>
<dbReference type="InterPro" id="IPR018060">
    <property type="entry name" value="HTH_AraC"/>
</dbReference>
<dbReference type="Proteomes" id="UP000027341">
    <property type="component" value="Unassembled WGS sequence"/>
</dbReference>
<dbReference type="InterPro" id="IPR046532">
    <property type="entry name" value="DUF6597"/>
</dbReference>
<dbReference type="Gene3D" id="1.10.10.60">
    <property type="entry name" value="Homeodomain-like"/>
    <property type="match status" value="1"/>
</dbReference>
<evidence type="ECO:0000313" key="6">
    <source>
        <dbReference type="Proteomes" id="UP000027341"/>
    </source>
</evidence>
<proteinExistence type="predicted"/>
<protein>
    <recommendedName>
        <fullName evidence="4">HTH araC/xylS-type domain-containing protein</fullName>
    </recommendedName>
</protein>
<keyword evidence="2" id="KW-0238">DNA-binding</keyword>
<dbReference type="InterPro" id="IPR009057">
    <property type="entry name" value="Homeodomain-like_sf"/>
</dbReference>
<name>A0A067A0Z4_HYDMR</name>
<dbReference type="PROSITE" id="PS01124">
    <property type="entry name" value="HTH_ARAC_FAMILY_2"/>
    <property type="match status" value="1"/>
</dbReference>
<feature type="domain" description="HTH araC/xylS-type" evidence="4">
    <location>
        <begin position="169"/>
        <end position="251"/>
    </location>
</feature>
<dbReference type="Pfam" id="PF20240">
    <property type="entry name" value="DUF6597"/>
    <property type="match status" value="1"/>
</dbReference>
<accession>A0A067A0Z4</accession>
<dbReference type="RefSeq" id="WP_051623098.1">
    <property type="nucleotide sequence ID" value="NZ_JMIU01000001.1"/>
</dbReference>
<evidence type="ECO:0000256" key="2">
    <source>
        <dbReference type="ARBA" id="ARBA00023125"/>
    </source>
</evidence>
<dbReference type="PANTHER" id="PTHR46796:SF13">
    <property type="entry name" value="HTH-TYPE TRANSCRIPTIONAL ACTIVATOR RHAS"/>
    <property type="match status" value="1"/>
</dbReference>
<dbReference type="SUPFAM" id="SSF46689">
    <property type="entry name" value="Homeodomain-like"/>
    <property type="match status" value="1"/>
</dbReference>
<reference evidence="5 6" key="1">
    <citation type="submission" date="2014-04" db="EMBL/GenBank/DDBJ databases">
        <title>Draft genome sequence of Hydrogenovibrio marinus MH-110, a model organism for aerobic H2 metabolism.</title>
        <authorList>
            <person name="Cha H.J."/>
            <person name="Jo B.H."/>
            <person name="Hwang B.H."/>
        </authorList>
    </citation>
    <scope>NUCLEOTIDE SEQUENCE [LARGE SCALE GENOMIC DNA]</scope>
    <source>
        <strain evidence="5 6">MH-110</strain>
    </source>
</reference>
<dbReference type="SMART" id="SM00342">
    <property type="entry name" value="HTH_ARAC"/>
    <property type="match status" value="1"/>
</dbReference>
<organism evidence="5 6">
    <name type="scientific">Hydrogenovibrio marinus</name>
    <dbReference type="NCBI Taxonomy" id="28885"/>
    <lineage>
        <taxon>Bacteria</taxon>
        <taxon>Pseudomonadati</taxon>
        <taxon>Pseudomonadota</taxon>
        <taxon>Gammaproteobacteria</taxon>
        <taxon>Thiotrichales</taxon>
        <taxon>Piscirickettsiaceae</taxon>
        <taxon>Hydrogenovibrio</taxon>
    </lineage>
</organism>
<evidence type="ECO:0000259" key="4">
    <source>
        <dbReference type="PROSITE" id="PS01124"/>
    </source>
</evidence>
<dbReference type="AlphaFoldDB" id="A0A067A0Z4"/>